<protein>
    <recommendedName>
        <fullName evidence="3">Transcription factor MYC/MYB N-terminal domain-containing protein</fullName>
    </recommendedName>
</protein>
<dbReference type="Pfam" id="PF14215">
    <property type="entry name" value="bHLH-MYC_N"/>
    <property type="match status" value="1"/>
</dbReference>
<feature type="domain" description="Transcription factor MYC/MYB N-terminal" evidence="3">
    <location>
        <begin position="103"/>
        <end position="201"/>
    </location>
</feature>
<evidence type="ECO:0000313" key="5">
    <source>
        <dbReference type="Proteomes" id="UP001497516"/>
    </source>
</evidence>
<evidence type="ECO:0000256" key="2">
    <source>
        <dbReference type="ARBA" id="ARBA00023163"/>
    </source>
</evidence>
<dbReference type="PANTHER" id="PTHR46633">
    <property type="entry name" value="TRANSCRIPTION FACTOR MYC/MYB-RELATED"/>
    <property type="match status" value="1"/>
</dbReference>
<proteinExistence type="predicted"/>
<accession>A0AAV2FEA6</accession>
<dbReference type="PANTHER" id="PTHR46633:SF6">
    <property type="entry name" value="TRANSCRIPTION FACTOR MYC_MYB N-TERMINAL DOMAIN-CONTAINING PROTEIN"/>
    <property type="match status" value="1"/>
</dbReference>
<evidence type="ECO:0000256" key="1">
    <source>
        <dbReference type="ARBA" id="ARBA00023015"/>
    </source>
</evidence>
<evidence type="ECO:0000313" key="4">
    <source>
        <dbReference type="EMBL" id="CAL1395995.1"/>
    </source>
</evidence>
<name>A0AAV2FEA6_9ROSI</name>
<keyword evidence="2" id="KW-0804">Transcription</keyword>
<gene>
    <name evidence="4" type="ORF">LTRI10_LOCUS36388</name>
</gene>
<reference evidence="4 5" key="1">
    <citation type="submission" date="2024-04" db="EMBL/GenBank/DDBJ databases">
        <authorList>
            <person name="Fracassetti M."/>
        </authorList>
    </citation>
    <scope>NUCLEOTIDE SEQUENCE [LARGE SCALE GENOMIC DNA]</scope>
</reference>
<organism evidence="4 5">
    <name type="scientific">Linum trigynum</name>
    <dbReference type="NCBI Taxonomy" id="586398"/>
    <lineage>
        <taxon>Eukaryota</taxon>
        <taxon>Viridiplantae</taxon>
        <taxon>Streptophyta</taxon>
        <taxon>Embryophyta</taxon>
        <taxon>Tracheophyta</taxon>
        <taxon>Spermatophyta</taxon>
        <taxon>Magnoliopsida</taxon>
        <taxon>eudicotyledons</taxon>
        <taxon>Gunneridae</taxon>
        <taxon>Pentapetalae</taxon>
        <taxon>rosids</taxon>
        <taxon>fabids</taxon>
        <taxon>Malpighiales</taxon>
        <taxon>Linaceae</taxon>
        <taxon>Linum</taxon>
    </lineage>
</organism>
<sequence length="325" mass="36338">MEGGFPMLNCLLQYTLRSLCSYPPSSDSNSASSSPKWAYAVFWRILPRNYPPPKWDYDGIAFGRSKANKRNWILVWEDGFCDFLECDQRVGGGRMNGKFGADVFFKLSHEVYSYGEGLVGKVAADKSHKWVFCESTNELDPSVLSSYSLTTETQPRAWESQFNSGIQTIAIISVREGIIQLGSFDKIMEDLNIVTSIQRKFSYLHSIPLPGALLAIQRPTLHELALLPVADDKHSKMIGMKRVFDERMANDFLAKSQNGGAQEQCTFSIPPLLPTTMYTCSFGALLSKLPSPYIQTTGDGAVLNSYSHSKTNKKVKFEDEGDRCC</sequence>
<dbReference type="Proteomes" id="UP001497516">
    <property type="component" value="Chromosome 6"/>
</dbReference>
<dbReference type="EMBL" id="OZ034819">
    <property type="protein sequence ID" value="CAL1395995.1"/>
    <property type="molecule type" value="Genomic_DNA"/>
</dbReference>
<dbReference type="AlphaFoldDB" id="A0AAV2FEA6"/>
<keyword evidence="5" id="KW-1185">Reference proteome</keyword>
<dbReference type="InterPro" id="IPR025610">
    <property type="entry name" value="MYC/MYB_N"/>
</dbReference>
<keyword evidence="1" id="KW-0805">Transcription regulation</keyword>
<evidence type="ECO:0000259" key="3">
    <source>
        <dbReference type="Pfam" id="PF14215"/>
    </source>
</evidence>